<accession>A0AA37X482</accession>
<evidence type="ECO:0000313" key="3">
    <source>
        <dbReference type="Proteomes" id="UP001157355"/>
    </source>
</evidence>
<proteinExistence type="predicted"/>
<protein>
    <recommendedName>
        <fullName evidence="1">Hedgehog/Intein (Hint) domain-containing protein</fullName>
    </recommendedName>
</protein>
<dbReference type="InterPro" id="IPR028992">
    <property type="entry name" value="Hedgehog/Intein_dom"/>
</dbReference>
<comment type="caution">
    <text evidence="2">The sequence shown here is derived from an EMBL/GenBank/DDBJ whole genome shotgun (WGS) entry which is preliminary data.</text>
</comment>
<dbReference type="AlphaFoldDB" id="A0AA37X482"/>
<dbReference type="InterPro" id="IPR036844">
    <property type="entry name" value="Hint_dom_sf"/>
</dbReference>
<dbReference type="Gene3D" id="2.170.16.10">
    <property type="entry name" value="Hedgehog/Intein (Hint) domain"/>
    <property type="match status" value="1"/>
</dbReference>
<evidence type="ECO:0000259" key="1">
    <source>
        <dbReference type="Pfam" id="PF13403"/>
    </source>
</evidence>
<name>A0AA37X482_9RHOB</name>
<keyword evidence="3" id="KW-1185">Reference proteome</keyword>
<reference evidence="2 3" key="1">
    <citation type="journal article" date="2014" name="Int. J. Syst. Evol. Microbiol.">
        <title>Complete genome sequence of Corynebacterium casei LMG S-19264T (=DSM 44701T), isolated from a smear-ripened cheese.</title>
        <authorList>
            <consortium name="US DOE Joint Genome Institute (JGI-PGF)"/>
            <person name="Walter F."/>
            <person name="Albersmeier A."/>
            <person name="Kalinowski J."/>
            <person name="Ruckert C."/>
        </authorList>
    </citation>
    <scope>NUCLEOTIDE SEQUENCE [LARGE SCALE GENOMIC DNA]</scope>
    <source>
        <strain evidence="2 3">NBRC 111766</strain>
    </source>
</reference>
<dbReference type="EMBL" id="BSPP01000021">
    <property type="protein sequence ID" value="GLS88895.1"/>
    <property type="molecule type" value="Genomic_DNA"/>
</dbReference>
<feature type="domain" description="Hedgehog/Intein (Hint)" evidence="1">
    <location>
        <begin position="194"/>
        <end position="330"/>
    </location>
</feature>
<organism evidence="2 3">
    <name type="scientific">Cypionkella aquatica</name>
    <dbReference type="NCBI Taxonomy" id="1756042"/>
    <lineage>
        <taxon>Bacteria</taxon>
        <taxon>Pseudomonadati</taxon>
        <taxon>Pseudomonadota</taxon>
        <taxon>Alphaproteobacteria</taxon>
        <taxon>Rhodobacterales</taxon>
        <taxon>Paracoccaceae</taxon>
        <taxon>Cypionkella</taxon>
    </lineage>
</organism>
<gene>
    <name evidence="2" type="ORF">GCM10010873_38690</name>
</gene>
<dbReference type="SUPFAM" id="SSF51294">
    <property type="entry name" value="Hedgehog/intein (Hint) domain"/>
    <property type="match status" value="1"/>
</dbReference>
<dbReference type="Pfam" id="PF13403">
    <property type="entry name" value="Hint_2"/>
    <property type="match status" value="1"/>
</dbReference>
<sequence>MQMTAQSRSDLRAVMTEQTIHIFAKSAVTITRANGAAPIQGDVIGNALNGDAFSWENPSNLTLTFGAPSTAITFDDANGVLSDDPYSGSNLIDQRLTQPLTINGTTYTPNTETVRWKFPAPVSVENEYEVTLYDSAGTAYRMVGVSITQGYVTTVVGVMFDGVTPPAGTTLTYRQGVSSYSGGGQTVTIPPAVTCFLAGTQIETPTGPRPIETLRIGDPLVTPDGTAPIRWIGRSRVDGRGPLAPIRIAAKALANVRDLYVSPNHRILLRSVAADLYFGTPEVLVAAKFLVNGSTIQPAPMRHAHYFHLMLDTHQMVFSEGIASESLFTGANAMNTLDPAAQAELRAIFPQLDLSRQRLARRSLTRAEVPLILPLRPMHATLRPLRNIHSNRRAA</sequence>
<evidence type="ECO:0000313" key="2">
    <source>
        <dbReference type="EMBL" id="GLS88895.1"/>
    </source>
</evidence>
<dbReference type="Proteomes" id="UP001157355">
    <property type="component" value="Unassembled WGS sequence"/>
</dbReference>